<keyword evidence="7 12" id="KW-1133">Transmembrane helix</keyword>
<dbReference type="Gene3D" id="1.20.58.340">
    <property type="entry name" value="Magnesium transport protein CorA, transmembrane region"/>
    <property type="match status" value="2"/>
</dbReference>
<dbReference type="Gene3D" id="3.30.460.20">
    <property type="entry name" value="CorA soluble domain-like"/>
    <property type="match status" value="1"/>
</dbReference>
<keyword evidence="4 12" id="KW-1003">Cell membrane</keyword>
<keyword evidence="3 12" id="KW-0813">Transport</keyword>
<evidence type="ECO:0000256" key="7">
    <source>
        <dbReference type="ARBA" id="ARBA00022989"/>
    </source>
</evidence>
<dbReference type="RefSeq" id="WP_058264872.1">
    <property type="nucleotide sequence ID" value="NZ_FMYN01000001.1"/>
</dbReference>
<accession>A0A0V8GL35</accession>
<dbReference type="EMBL" id="LNQL01000001">
    <property type="protein sequence ID" value="KSU50831.1"/>
    <property type="molecule type" value="Genomic_DNA"/>
</dbReference>
<evidence type="ECO:0000256" key="9">
    <source>
        <dbReference type="ARBA" id="ARBA00023136"/>
    </source>
</evidence>
<protein>
    <recommendedName>
        <fullName evidence="12">Magnesium transport protein CorA</fullName>
    </recommendedName>
</protein>
<sequence length="316" mass="37680">MIRCILIDANDTIILTDDVSRTQESGMKRYFVDFDQPTDVEKQKLIEVFDFHPLAIEDCFHYLQRPKLEYYTEHSFFVLHALDEGTLTSREINLFASDRHLVSYHEQSSPEIDIVFEQCSQRLVKQETVDLVHKIMDKIVDGYFPIVHATEDELFALEERYRTRGNDRRLMEEIFELRARLLRISRTVMPMRDLLYRVVESKRLSIHPKKQAFFRDLYDHLLKLSEMIEYNRLMTSEFRDNFISLNSYRMNSIMKTLTIFTTIFMPLTFIAGIYGMNFEHMPELTTRYGYFVTLGAMGLLALGMILFFKKNRWFDE</sequence>
<evidence type="ECO:0000256" key="10">
    <source>
        <dbReference type="ARBA" id="ARBA00034269"/>
    </source>
</evidence>
<dbReference type="FunFam" id="1.20.58.340:FF:000004">
    <property type="entry name" value="Magnesium transport protein CorA"/>
    <property type="match status" value="1"/>
</dbReference>
<dbReference type="GO" id="GO:0000287">
    <property type="term" value="F:magnesium ion binding"/>
    <property type="evidence" value="ECO:0007669"/>
    <property type="project" value="TreeGrafter"/>
</dbReference>
<evidence type="ECO:0000256" key="1">
    <source>
        <dbReference type="ARBA" id="ARBA00004651"/>
    </source>
</evidence>
<comment type="caution">
    <text evidence="13">The sequence shown here is derived from an EMBL/GenBank/DDBJ whole genome shotgun (WGS) entry which is preliminary data.</text>
</comment>
<feature type="transmembrane region" description="Helical" evidence="12">
    <location>
        <begin position="288"/>
        <end position="308"/>
    </location>
</feature>
<reference evidence="13 14" key="1">
    <citation type="journal article" date="2015" name="Int. J. Syst. Evol. Microbiol.">
        <title>Exiguobacterium enclense sp. nov., isolated from sediment.</title>
        <authorList>
            <person name="Dastager S.G."/>
            <person name="Mawlankar R."/>
            <person name="Sonalkar V.V."/>
            <person name="Thorat M.N."/>
            <person name="Mual P."/>
            <person name="Verma A."/>
            <person name="Krishnamurthi S."/>
            <person name="Tang S.K."/>
            <person name="Li W.J."/>
        </authorList>
    </citation>
    <scope>NUCLEOTIDE SEQUENCE [LARGE SCALE GENOMIC DNA]</scope>
    <source>
        <strain evidence="13 14">NIO-1109</strain>
    </source>
</reference>
<dbReference type="Proteomes" id="UP000053797">
    <property type="component" value="Unassembled WGS sequence"/>
</dbReference>
<organism evidence="13 14">
    <name type="scientific">Exiguobacterium indicum</name>
    <dbReference type="NCBI Taxonomy" id="296995"/>
    <lineage>
        <taxon>Bacteria</taxon>
        <taxon>Bacillati</taxon>
        <taxon>Bacillota</taxon>
        <taxon>Bacilli</taxon>
        <taxon>Bacillales</taxon>
        <taxon>Bacillales Family XII. Incertae Sedis</taxon>
        <taxon>Exiguobacterium</taxon>
    </lineage>
</organism>
<gene>
    <name evidence="12" type="primary">corA</name>
    <name evidence="13" type="ORF">AS033_05480</name>
</gene>
<keyword evidence="9 12" id="KW-0472">Membrane</keyword>
<keyword evidence="5 12" id="KW-0812">Transmembrane</keyword>
<dbReference type="SUPFAM" id="SSF144083">
    <property type="entry name" value="Magnesium transport protein CorA, transmembrane region"/>
    <property type="match status" value="1"/>
</dbReference>
<dbReference type="OrthoDB" id="9803416at2"/>
<evidence type="ECO:0000256" key="3">
    <source>
        <dbReference type="ARBA" id="ARBA00022448"/>
    </source>
</evidence>
<evidence type="ECO:0000256" key="6">
    <source>
        <dbReference type="ARBA" id="ARBA00022842"/>
    </source>
</evidence>
<dbReference type="SUPFAM" id="SSF143865">
    <property type="entry name" value="CorA soluble domain-like"/>
    <property type="match status" value="1"/>
</dbReference>
<comment type="subcellular location">
    <subcellularLocation>
        <location evidence="1">Cell membrane</location>
        <topology evidence="1">Multi-pass membrane protein</topology>
    </subcellularLocation>
    <subcellularLocation>
        <location evidence="12">Membrane</location>
        <topology evidence="12">Multi-pass membrane protein</topology>
    </subcellularLocation>
</comment>
<dbReference type="InterPro" id="IPR002523">
    <property type="entry name" value="MgTranspt_CorA/ZnTranspt_ZntB"/>
</dbReference>
<evidence type="ECO:0000256" key="4">
    <source>
        <dbReference type="ARBA" id="ARBA00022475"/>
    </source>
</evidence>
<comment type="catalytic activity">
    <reaction evidence="10">
        <text>Mg(2+)(in) = Mg(2+)(out)</text>
        <dbReference type="Rhea" id="RHEA:29827"/>
        <dbReference type="ChEBI" id="CHEBI:18420"/>
    </reaction>
</comment>
<dbReference type="InterPro" id="IPR045861">
    <property type="entry name" value="CorA_cytoplasmic_dom"/>
</dbReference>
<proteinExistence type="inferred from homology"/>
<evidence type="ECO:0000313" key="13">
    <source>
        <dbReference type="EMBL" id="KSU50831.1"/>
    </source>
</evidence>
<dbReference type="GO" id="GO:0005886">
    <property type="term" value="C:plasma membrane"/>
    <property type="evidence" value="ECO:0007669"/>
    <property type="project" value="UniProtKB-SubCell"/>
</dbReference>
<keyword evidence="6 12" id="KW-0460">Magnesium</keyword>
<dbReference type="GO" id="GO:0015095">
    <property type="term" value="F:magnesium ion transmembrane transporter activity"/>
    <property type="evidence" value="ECO:0007669"/>
    <property type="project" value="UniProtKB-UniRule"/>
</dbReference>
<dbReference type="GO" id="GO:0015087">
    <property type="term" value="F:cobalt ion transmembrane transporter activity"/>
    <property type="evidence" value="ECO:0007669"/>
    <property type="project" value="UniProtKB-UniRule"/>
</dbReference>
<dbReference type="Pfam" id="PF01544">
    <property type="entry name" value="CorA"/>
    <property type="match status" value="1"/>
</dbReference>
<dbReference type="NCBIfam" id="TIGR00383">
    <property type="entry name" value="corA"/>
    <property type="match status" value="1"/>
</dbReference>
<dbReference type="PANTHER" id="PTHR46494:SF1">
    <property type="entry name" value="CORA FAMILY METAL ION TRANSPORTER (EUROFUNG)"/>
    <property type="match status" value="1"/>
</dbReference>
<keyword evidence="8 12" id="KW-0406">Ion transport</keyword>
<feature type="transmembrane region" description="Helical" evidence="12">
    <location>
        <begin position="257"/>
        <end position="276"/>
    </location>
</feature>
<evidence type="ECO:0000256" key="12">
    <source>
        <dbReference type="RuleBase" id="RU362010"/>
    </source>
</evidence>
<evidence type="ECO:0000256" key="8">
    <source>
        <dbReference type="ARBA" id="ARBA00023065"/>
    </source>
</evidence>
<dbReference type="InterPro" id="IPR045863">
    <property type="entry name" value="CorA_TM1_TM2"/>
</dbReference>
<evidence type="ECO:0000256" key="2">
    <source>
        <dbReference type="ARBA" id="ARBA00009765"/>
    </source>
</evidence>
<evidence type="ECO:0000256" key="11">
    <source>
        <dbReference type="ARBA" id="ARBA00045497"/>
    </source>
</evidence>
<comment type="similarity">
    <text evidence="2 12">Belongs to the CorA metal ion transporter (MIT) (TC 1.A.35) family.</text>
</comment>
<evidence type="ECO:0000256" key="5">
    <source>
        <dbReference type="ARBA" id="ARBA00022692"/>
    </source>
</evidence>
<dbReference type="CDD" id="cd12831">
    <property type="entry name" value="TmCorA-like_u2"/>
    <property type="match status" value="1"/>
</dbReference>
<dbReference type="PANTHER" id="PTHR46494">
    <property type="entry name" value="CORA FAMILY METAL ION TRANSPORTER (EUROFUNG)"/>
    <property type="match status" value="1"/>
</dbReference>
<evidence type="ECO:0000313" key="14">
    <source>
        <dbReference type="Proteomes" id="UP000053797"/>
    </source>
</evidence>
<dbReference type="InterPro" id="IPR004488">
    <property type="entry name" value="Mg/Co-transport_prot_CorA"/>
</dbReference>
<dbReference type="AlphaFoldDB" id="A0A0V8GL35"/>
<name>A0A0V8GL35_9BACL</name>
<comment type="function">
    <text evidence="11">Mediates influx of magnesium ions. Alternates between open and closed states. Activated by low cytoplasmic Mg(2+) levels. Inactive when cytoplasmic Mg(2+) levels are high.</text>
</comment>
<dbReference type="GO" id="GO:0050897">
    <property type="term" value="F:cobalt ion binding"/>
    <property type="evidence" value="ECO:0007669"/>
    <property type="project" value="TreeGrafter"/>
</dbReference>